<gene>
    <name evidence="5" type="ORF">JT31_18925</name>
</gene>
<keyword evidence="6" id="KW-1185">Reference proteome</keyword>
<accession>A0A089Q2T3</accession>
<evidence type="ECO:0000259" key="3">
    <source>
        <dbReference type="Pfam" id="PF21934"/>
    </source>
</evidence>
<dbReference type="NCBIfam" id="TIGR02500">
    <property type="entry name" value="type_III_yscD"/>
    <property type="match status" value="1"/>
</dbReference>
<feature type="domain" description="YscD-like Bon-like" evidence="2">
    <location>
        <begin position="149"/>
        <end position="204"/>
    </location>
</feature>
<keyword evidence="1" id="KW-0472">Membrane</keyword>
<dbReference type="Pfam" id="PF16693">
    <property type="entry name" value="Yop-YscD_ppl_1st"/>
    <property type="match status" value="1"/>
</dbReference>
<keyword evidence="1" id="KW-0812">Transmembrane</keyword>
<dbReference type="InterPro" id="IPR032034">
    <property type="entry name" value="YscD_ppl_1st"/>
</dbReference>
<feature type="transmembrane region" description="Helical" evidence="1">
    <location>
        <begin position="114"/>
        <end position="135"/>
    </location>
</feature>
<sequence>MATAAMDSEWKIRLLGGVLHGREVWLADGHLSVGERGCDLCIPLCGGDRLEFTATPEGLLINPGGAPVRVNGRRHQPDKPLPEEGVVHALGLTMAFGQHHANLSRYPLRRTSPALLWGMVLACLILMGATVLVLLCSGNPPPPPPMTSRVAELLQQNGLTQIAAAWEKDGTLRLSGYCEKSDRLQSVRLKLGTWGVLYQDNVVCTDQLIRQVRDVLTQAGYDEVELTSHAPGEISINADIMMGKRWAGIQQQLTTIPGLKHLHIDNRHETQINALIASLLQQRLAEKVSVTSVGQAFVISGVLNMNEQQSLNHLLAQLRQQFPGIAMSYQNVASSGEGSQRFPSPIAAIVHGQQGIYLLLEDGERLRAGSQLPQGGEVVALTDAAVALRFPDALINYSFNF</sequence>
<name>A0A089Q2T3_9ENTR</name>
<dbReference type="EMBL" id="CP009451">
    <property type="protein sequence ID" value="AIR06608.1"/>
    <property type="molecule type" value="Genomic_DNA"/>
</dbReference>
<evidence type="ECO:0000256" key="1">
    <source>
        <dbReference type="SAM" id="Phobius"/>
    </source>
</evidence>
<dbReference type="InterPro" id="IPR053946">
    <property type="entry name" value="YscD_ppl_3rd"/>
</dbReference>
<evidence type="ECO:0000259" key="4">
    <source>
        <dbReference type="Pfam" id="PF21937"/>
    </source>
</evidence>
<evidence type="ECO:0000313" key="6">
    <source>
        <dbReference type="Proteomes" id="UP000029481"/>
    </source>
</evidence>
<evidence type="ECO:0000313" key="5">
    <source>
        <dbReference type="EMBL" id="AIR06608.1"/>
    </source>
</evidence>
<dbReference type="Proteomes" id="UP000029481">
    <property type="component" value="Chromosome"/>
</dbReference>
<dbReference type="AlphaFoldDB" id="A0A089Q2T3"/>
<evidence type="ECO:0000259" key="2">
    <source>
        <dbReference type="Pfam" id="PF16693"/>
    </source>
</evidence>
<dbReference type="KEGG" id="cnt:JT31_18925"/>
<proteinExistence type="predicted"/>
<organism evidence="5 6">
    <name type="scientific">Cedecea neteri</name>
    <dbReference type="NCBI Taxonomy" id="158822"/>
    <lineage>
        <taxon>Bacteria</taxon>
        <taxon>Pseudomonadati</taxon>
        <taxon>Pseudomonadota</taxon>
        <taxon>Gammaproteobacteria</taxon>
        <taxon>Enterobacterales</taxon>
        <taxon>Enterobacteriaceae</taxon>
        <taxon>Cedecea</taxon>
    </lineage>
</organism>
<protein>
    <submittedName>
        <fullName evidence="5">Type III secretion protein</fullName>
    </submittedName>
</protein>
<dbReference type="Pfam" id="PF21937">
    <property type="entry name" value="Yop-YscD_ppl_2nd"/>
    <property type="match status" value="1"/>
</dbReference>
<feature type="domain" description="YscD-like Bon-like" evidence="3">
    <location>
        <begin position="271"/>
        <end position="326"/>
    </location>
</feature>
<dbReference type="InterPro" id="IPR053947">
    <property type="entry name" value="YscD_ppl__2nd"/>
</dbReference>
<feature type="domain" description="YscD-like Bon-like" evidence="4">
    <location>
        <begin position="206"/>
        <end position="268"/>
    </location>
</feature>
<dbReference type="Pfam" id="PF21934">
    <property type="entry name" value="Yop-YscD_ppl_3rd"/>
    <property type="match status" value="1"/>
</dbReference>
<reference evidence="5 6" key="1">
    <citation type="submission" date="2014-09" db="EMBL/GenBank/DDBJ databases">
        <title>Cedecea neteri SSMD04 Genome Sequencing.</title>
        <authorList>
            <person name="Tan J.-Y."/>
        </authorList>
    </citation>
    <scope>NUCLEOTIDE SEQUENCE [LARGE SCALE GENOMIC DNA]</scope>
    <source>
        <strain evidence="5 6">SSMD04</strain>
    </source>
</reference>
<dbReference type="InterPro" id="IPR012843">
    <property type="entry name" value="YscD"/>
</dbReference>
<keyword evidence="1" id="KW-1133">Transmembrane helix</keyword>